<feature type="domain" description="ATP-grasp" evidence="2">
    <location>
        <begin position="123"/>
        <end position="331"/>
    </location>
</feature>
<sequence length="418" mass="47332">MSIKILLVASERWISTARLAMALIETGCEVYAVCRNDHPLLLISGLARRYSYRDLKPLKSMMNALRDAAPDLVICCNEETFRLAHRIHQLAVTKNDRVLKELLERSFGTPEHYSIELSRFGLMTLATEEQIEIPASLQVNSRFELEVAEEELGWPLVLKSDGSFGGNGVRIARDARQALTFWRRLRGPVGPLRTMNRVLMNRHLKPLYGMLRLQRHTVVAQRNIVGSEATLAASCWRGELLACHCMEVVESWNVRGPSSVLRVIESEPMLAAARTLIRRLGISGFCGFDFIVEATTGTPFLIEMNVRPTQTSHLALGPGKDLIVSLVRTVEANKNRQDLPTEDSEADTGWRAQVTHQEFIALFPQELQRDRESQWLRLGFHDIPLSEPALVKAATREPKKSWYESFKSNLPEAIRIRL</sequence>
<dbReference type="KEGG" id="acm:AciX9_3954"/>
<dbReference type="RefSeq" id="WP_013582248.1">
    <property type="nucleotide sequence ID" value="NC_015065.1"/>
</dbReference>
<dbReference type="Proteomes" id="UP000000343">
    <property type="component" value="Plasmid pACIX902"/>
</dbReference>
<dbReference type="OrthoDB" id="9149376at2"/>
<dbReference type="SUPFAM" id="SSF56059">
    <property type="entry name" value="Glutathione synthetase ATP-binding domain-like"/>
    <property type="match status" value="1"/>
</dbReference>
<evidence type="ECO:0000256" key="1">
    <source>
        <dbReference type="PROSITE-ProRule" id="PRU00409"/>
    </source>
</evidence>
<organism evidence="4">
    <name type="scientific">Granulicella tundricola (strain ATCC BAA-1859 / DSM 23138 / MP5ACTX9)</name>
    <dbReference type="NCBI Taxonomy" id="1198114"/>
    <lineage>
        <taxon>Bacteria</taxon>
        <taxon>Pseudomonadati</taxon>
        <taxon>Acidobacteriota</taxon>
        <taxon>Terriglobia</taxon>
        <taxon>Terriglobales</taxon>
        <taxon>Acidobacteriaceae</taxon>
        <taxon>Granulicella</taxon>
    </lineage>
</organism>
<keyword evidence="1" id="KW-0067">ATP-binding</keyword>
<dbReference type="GO" id="GO:0046872">
    <property type="term" value="F:metal ion binding"/>
    <property type="evidence" value="ECO:0007669"/>
    <property type="project" value="InterPro"/>
</dbReference>
<dbReference type="AlphaFoldDB" id="E8X6T0"/>
<dbReference type="InterPro" id="IPR005479">
    <property type="entry name" value="CPAse_ATP-bd"/>
</dbReference>
<name>E8X6T0_GRATM</name>
<keyword evidence="1" id="KW-0547">Nucleotide-binding</keyword>
<dbReference type="GO" id="GO:0005524">
    <property type="term" value="F:ATP binding"/>
    <property type="evidence" value="ECO:0007669"/>
    <property type="project" value="UniProtKB-UniRule"/>
</dbReference>
<dbReference type="InterPro" id="IPR011761">
    <property type="entry name" value="ATP-grasp"/>
</dbReference>
<proteinExistence type="predicted"/>
<accession>E8X6T0</accession>
<dbReference type="EMBL" id="CP002482">
    <property type="protein sequence ID" value="ADW71230.1"/>
    <property type="molecule type" value="Genomic_DNA"/>
</dbReference>
<dbReference type="HOGENOM" id="CLU_054359_0_0_0"/>
<keyword evidence="3" id="KW-0614">Plasmid</keyword>
<reference evidence="4" key="1">
    <citation type="submission" date="2011-01" db="EMBL/GenBank/DDBJ databases">
        <title>Complete sequence of plasmid2 of Acidobacterium sp. MP5ACTX9.</title>
        <authorList>
            <consortium name="US DOE Joint Genome Institute"/>
            <person name="Lucas S."/>
            <person name="Copeland A."/>
            <person name="Lapidus A."/>
            <person name="Cheng J.-F."/>
            <person name="Goodwin L."/>
            <person name="Pitluck S."/>
            <person name="Teshima H."/>
            <person name="Detter J.C."/>
            <person name="Han C."/>
            <person name="Tapia R."/>
            <person name="Land M."/>
            <person name="Hauser L."/>
            <person name="Kyrpides N."/>
            <person name="Ivanova N."/>
            <person name="Ovchinnikova G."/>
            <person name="Pagani I."/>
            <person name="Rawat S.R."/>
            <person name="Mannisto M."/>
            <person name="Haggblom M.M."/>
            <person name="Woyke T."/>
        </authorList>
    </citation>
    <scope>NUCLEOTIDE SEQUENCE [LARGE SCALE GENOMIC DNA]</scope>
    <source>
        <strain evidence="4">MP5ACTX9</strain>
        <plasmid evidence="4">Plasmid pACIX902</plasmid>
    </source>
</reference>
<dbReference type="Pfam" id="PF02786">
    <property type="entry name" value="CPSase_L_D2"/>
    <property type="match status" value="1"/>
</dbReference>
<dbReference type="Gene3D" id="3.30.470.20">
    <property type="entry name" value="ATP-grasp fold, B domain"/>
    <property type="match status" value="1"/>
</dbReference>
<evidence type="ECO:0000313" key="4">
    <source>
        <dbReference type="Proteomes" id="UP000000343"/>
    </source>
</evidence>
<protein>
    <recommendedName>
        <fullName evidence="2">ATP-grasp domain-containing protein</fullName>
    </recommendedName>
</protein>
<geneLocation type="plasmid" evidence="3 4">
    <name>pACIX902</name>
</geneLocation>
<dbReference type="PROSITE" id="PS50975">
    <property type="entry name" value="ATP_GRASP"/>
    <property type="match status" value="1"/>
</dbReference>
<dbReference type="Gene3D" id="3.30.1490.20">
    <property type="entry name" value="ATP-grasp fold, A domain"/>
    <property type="match status" value="1"/>
</dbReference>
<dbReference type="InterPro" id="IPR013815">
    <property type="entry name" value="ATP_grasp_subdomain_1"/>
</dbReference>
<evidence type="ECO:0000313" key="3">
    <source>
        <dbReference type="EMBL" id="ADW71230.1"/>
    </source>
</evidence>
<gene>
    <name evidence="3" type="ordered locus">AciX9_3954</name>
</gene>
<keyword evidence="4" id="KW-1185">Reference proteome</keyword>
<evidence type="ECO:0000259" key="2">
    <source>
        <dbReference type="PROSITE" id="PS50975"/>
    </source>
</evidence>